<dbReference type="EMBL" id="BMJC01000006">
    <property type="protein sequence ID" value="GGB20696.1"/>
    <property type="molecule type" value="Genomic_DNA"/>
</dbReference>
<evidence type="ECO:0000256" key="1">
    <source>
        <dbReference type="SAM" id="SignalP"/>
    </source>
</evidence>
<comment type="caution">
    <text evidence="2">The sequence shown here is derived from an EMBL/GenBank/DDBJ whole genome shotgun (WGS) entry which is preliminary data.</text>
</comment>
<name>A0A8J2UIG3_9BACT</name>
<organism evidence="2 3">
    <name type="scientific">Puia dinghuensis</name>
    <dbReference type="NCBI Taxonomy" id="1792502"/>
    <lineage>
        <taxon>Bacteria</taxon>
        <taxon>Pseudomonadati</taxon>
        <taxon>Bacteroidota</taxon>
        <taxon>Chitinophagia</taxon>
        <taxon>Chitinophagales</taxon>
        <taxon>Chitinophagaceae</taxon>
        <taxon>Puia</taxon>
    </lineage>
</organism>
<sequence length="180" mass="19994">MKKSIFLLAILVSLLVANRVSAQSAAAADSVRYHVVKTYLSFIIPWVTINKNTTTTEFQSGTTIGFPVGVNVYFSKHLGFSYEITPSVTWKHPTGKEATSQTSNLLIDPGVIFRFSHGFNIIPRLAFETQGRFGFTPVFNKVYARTRDVDYWFSVSLPARFGNNLPASVGANLQIGFTFN</sequence>
<proteinExistence type="predicted"/>
<dbReference type="RefSeq" id="WP_188937095.1">
    <property type="nucleotide sequence ID" value="NZ_BMJC01000006.1"/>
</dbReference>
<gene>
    <name evidence="2" type="ORF">GCM10011511_50560</name>
</gene>
<keyword evidence="1" id="KW-0732">Signal</keyword>
<evidence type="ECO:0000313" key="3">
    <source>
        <dbReference type="Proteomes" id="UP000607559"/>
    </source>
</evidence>
<feature type="chain" id="PRO_5035289767" description="Outer membrane protein beta-barrel domain-containing protein" evidence="1">
    <location>
        <begin position="23"/>
        <end position="180"/>
    </location>
</feature>
<dbReference type="Proteomes" id="UP000607559">
    <property type="component" value="Unassembled WGS sequence"/>
</dbReference>
<evidence type="ECO:0008006" key="4">
    <source>
        <dbReference type="Google" id="ProtNLM"/>
    </source>
</evidence>
<reference evidence="2" key="1">
    <citation type="journal article" date="2014" name="Int. J. Syst. Evol. Microbiol.">
        <title>Complete genome sequence of Corynebacterium casei LMG S-19264T (=DSM 44701T), isolated from a smear-ripened cheese.</title>
        <authorList>
            <consortium name="US DOE Joint Genome Institute (JGI-PGF)"/>
            <person name="Walter F."/>
            <person name="Albersmeier A."/>
            <person name="Kalinowski J."/>
            <person name="Ruckert C."/>
        </authorList>
    </citation>
    <scope>NUCLEOTIDE SEQUENCE</scope>
    <source>
        <strain evidence="2">CGMCC 1.15448</strain>
    </source>
</reference>
<dbReference type="AlphaFoldDB" id="A0A8J2UIG3"/>
<evidence type="ECO:0000313" key="2">
    <source>
        <dbReference type="EMBL" id="GGB20696.1"/>
    </source>
</evidence>
<feature type="signal peptide" evidence="1">
    <location>
        <begin position="1"/>
        <end position="22"/>
    </location>
</feature>
<protein>
    <recommendedName>
        <fullName evidence="4">Outer membrane protein beta-barrel domain-containing protein</fullName>
    </recommendedName>
</protein>
<accession>A0A8J2UIG3</accession>
<keyword evidence="3" id="KW-1185">Reference proteome</keyword>
<reference evidence="2" key="2">
    <citation type="submission" date="2020-09" db="EMBL/GenBank/DDBJ databases">
        <authorList>
            <person name="Sun Q."/>
            <person name="Zhou Y."/>
        </authorList>
    </citation>
    <scope>NUCLEOTIDE SEQUENCE</scope>
    <source>
        <strain evidence="2">CGMCC 1.15448</strain>
    </source>
</reference>